<gene>
    <name evidence="1" type="ORF">IEG06_01680</name>
</gene>
<evidence type="ECO:0000313" key="1">
    <source>
        <dbReference type="EMBL" id="MBD3862144.1"/>
    </source>
</evidence>
<sequence>MQVALATIILLGAALFISIIYESRQDISDDSRFSKLLNTPIQVKSISTIRWNKNNIRFKQYTLNQNEDSNLDLEDVKSVKKYQIGDTIYFYAAKSYKSLHVGENFYLIGKDTLNNGEIIEFEYFTASDYSPEIWETEQEFLKRVAN</sequence>
<dbReference type="Proteomes" id="UP000627521">
    <property type="component" value="Unassembled WGS sequence"/>
</dbReference>
<dbReference type="EMBL" id="JACXXH010000001">
    <property type="protein sequence ID" value="MBD3862144.1"/>
    <property type="molecule type" value="Genomic_DNA"/>
</dbReference>
<accession>A0ABR8LPI7</accession>
<protein>
    <submittedName>
        <fullName evidence="1">Uncharacterized protein</fullName>
    </submittedName>
</protein>
<reference evidence="1 2" key="1">
    <citation type="submission" date="2020-09" db="EMBL/GenBank/DDBJ databases">
        <title>Bacillus nautilus sp. nov., Chryseoglobus crepusculi sp. nov, and Psychrobacter noctis sp. nov., isolated from deep-sea sponges from the equatorial Atlantic.</title>
        <authorList>
            <person name="Stennett H.L."/>
            <person name="Williams S.E."/>
        </authorList>
    </citation>
    <scope>NUCLEOTIDE SEQUENCE [LARGE SCALE GENOMIC DNA]</scope>
    <source>
        <strain evidence="1 2">28M-24</strain>
    </source>
</reference>
<dbReference type="RefSeq" id="WP_191098800.1">
    <property type="nucleotide sequence ID" value="NZ_JACXXF010000001.1"/>
</dbReference>
<proteinExistence type="predicted"/>
<organism evidence="1 2">
    <name type="scientific">Olleya marilimosa</name>
    <dbReference type="NCBI Taxonomy" id="272164"/>
    <lineage>
        <taxon>Bacteria</taxon>
        <taxon>Pseudomonadati</taxon>
        <taxon>Bacteroidota</taxon>
        <taxon>Flavobacteriia</taxon>
        <taxon>Flavobacteriales</taxon>
        <taxon>Flavobacteriaceae</taxon>
    </lineage>
</organism>
<keyword evidence="2" id="KW-1185">Reference proteome</keyword>
<comment type="caution">
    <text evidence="1">The sequence shown here is derived from an EMBL/GenBank/DDBJ whole genome shotgun (WGS) entry which is preliminary data.</text>
</comment>
<name>A0ABR8LPI7_9FLAO</name>
<evidence type="ECO:0000313" key="2">
    <source>
        <dbReference type="Proteomes" id="UP000627521"/>
    </source>
</evidence>